<dbReference type="GO" id="GO:0005829">
    <property type="term" value="C:cytosol"/>
    <property type="evidence" value="ECO:0007669"/>
    <property type="project" value="TreeGrafter"/>
</dbReference>
<dbReference type="Proteomes" id="UP000662200">
    <property type="component" value="Unassembled WGS sequence"/>
</dbReference>
<protein>
    <recommendedName>
        <fullName evidence="8">Nudix hydrolase domain-containing protein</fullName>
    </recommendedName>
</protein>
<dbReference type="PROSITE" id="PS51462">
    <property type="entry name" value="NUDIX"/>
    <property type="match status" value="1"/>
</dbReference>
<reference evidence="9" key="2">
    <citation type="submission" date="2020-09" db="EMBL/GenBank/DDBJ databases">
        <authorList>
            <person name="Sun Q."/>
            <person name="Ohkuma M."/>
        </authorList>
    </citation>
    <scope>NUCLEOTIDE SEQUENCE</scope>
    <source>
        <strain evidence="9">JCM 3091</strain>
    </source>
</reference>
<dbReference type="PROSITE" id="PS00893">
    <property type="entry name" value="NUDIX_BOX"/>
    <property type="match status" value="1"/>
</dbReference>
<evidence type="ECO:0000256" key="2">
    <source>
        <dbReference type="ARBA" id="ARBA00001947"/>
    </source>
</evidence>
<reference evidence="9" key="1">
    <citation type="journal article" date="2014" name="Int. J. Syst. Evol. Microbiol.">
        <title>Complete genome sequence of Corynebacterium casei LMG S-19264T (=DSM 44701T), isolated from a smear-ripened cheese.</title>
        <authorList>
            <consortium name="US DOE Joint Genome Institute (JGI-PGF)"/>
            <person name="Walter F."/>
            <person name="Albersmeier A."/>
            <person name="Kalinowski J."/>
            <person name="Ruckert C."/>
        </authorList>
    </citation>
    <scope>NUCLEOTIDE SEQUENCE</scope>
    <source>
        <strain evidence="9">JCM 3091</strain>
    </source>
</reference>
<proteinExistence type="inferred from homology"/>
<dbReference type="PANTHER" id="PTHR42904:SF6">
    <property type="entry name" value="NAD-CAPPED RNA HYDROLASE NUDT12"/>
    <property type="match status" value="1"/>
</dbReference>
<comment type="catalytic activity">
    <reaction evidence="7">
        <text>a 5'-end NAD(+)-phospho-ribonucleoside in mRNA + H2O = a 5'-end phospho-adenosine-phospho-ribonucleoside in mRNA + beta-nicotinamide D-ribonucleotide + 2 H(+)</text>
        <dbReference type="Rhea" id="RHEA:60876"/>
        <dbReference type="Rhea" id="RHEA-COMP:15698"/>
        <dbReference type="Rhea" id="RHEA-COMP:15719"/>
        <dbReference type="ChEBI" id="CHEBI:14649"/>
        <dbReference type="ChEBI" id="CHEBI:15377"/>
        <dbReference type="ChEBI" id="CHEBI:15378"/>
        <dbReference type="ChEBI" id="CHEBI:144029"/>
        <dbReference type="ChEBI" id="CHEBI:144051"/>
    </reaction>
    <physiologicalReaction direction="left-to-right" evidence="7">
        <dbReference type="Rhea" id="RHEA:60877"/>
    </physiologicalReaction>
</comment>
<dbReference type="RefSeq" id="WP_189112906.1">
    <property type="nucleotide sequence ID" value="NZ_BMQC01000002.1"/>
</dbReference>
<comment type="caution">
    <text evidence="9">The sequence shown here is derived from an EMBL/GenBank/DDBJ whole genome shotgun (WGS) entry which is preliminary data.</text>
</comment>
<keyword evidence="6" id="KW-0460">Magnesium</keyword>
<evidence type="ECO:0000256" key="5">
    <source>
        <dbReference type="ARBA" id="ARBA00022801"/>
    </source>
</evidence>
<dbReference type="InterPro" id="IPR050241">
    <property type="entry name" value="NAD-cap_RNA_hydrolase_NudC"/>
</dbReference>
<comment type="cofactor">
    <cofactor evidence="1">
        <name>Mg(2+)</name>
        <dbReference type="ChEBI" id="CHEBI:18420"/>
    </cofactor>
</comment>
<dbReference type="InterPro" id="IPR000086">
    <property type="entry name" value="NUDIX_hydrolase_dom"/>
</dbReference>
<dbReference type="GO" id="GO:0019677">
    <property type="term" value="P:NAD+ catabolic process"/>
    <property type="evidence" value="ECO:0007669"/>
    <property type="project" value="TreeGrafter"/>
</dbReference>
<gene>
    <name evidence="9" type="ORF">GCM10010124_09290</name>
</gene>
<accession>A0A8J3BG33</accession>
<evidence type="ECO:0000313" key="10">
    <source>
        <dbReference type="Proteomes" id="UP000662200"/>
    </source>
</evidence>
<dbReference type="Gene3D" id="3.90.79.10">
    <property type="entry name" value="Nucleoside Triphosphate Pyrophosphohydrolase"/>
    <property type="match status" value="1"/>
</dbReference>
<comment type="cofactor">
    <cofactor evidence="2">
        <name>Zn(2+)</name>
        <dbReference type="ChEBI" id="CHEBI:29105"/>
    </cofactor>
</comment>
<dbReference type="GO" id="GO:0035529">
    <property type="term" value="F:NADH pyrophosphatase activity"/>
    <property type="evidence" value="ECO:0007669"/>
    <property type="project" value="TreeGrafter"/>
</dbReference>
<dbReference type="EMBL" id="BMQC01000002">
    <property type="protein sequence ID" value="GGK18806.1"/>
    <property type="molecule type" value="Genomic_DNA"/>
</dbReference>
<evidence type="ECO:0000313" key="9">
    <source>
        <dbReference type="EMBL" id="GGK18806.1"/>
    </source>
</evidence>
<evidence type="ECO:0000256" key="6">
    <source>
        <dbReference type="ARBA" id="ARBA00022842"/>
    </source>
</evidence>
<dbReference type="InterPro" id="IPR020084">
    <property type="entry name" value="NUDIX_hydrolase_CS"/>
</dbReference>
<organism evidence="9 10">
    <name type="scientific">Pilimelia terevasa</name>
    <dbReference type="NCBI Taxonomy" id="53372"/>
    <lineage>
        <taxon>Bacteria</taxon>
        <taxon>Bacillati</taxon>
        <taxon>Actinomycetota</taxon>
        <taxon>Actinomycetes</taxon>
        <taxon>Micromonosporales</taxon>
        <taxon>Micromonosporaceae</taxon>
        <taxon>Pilimelia</taxon>
    </lineage>
</organism>
<evidence type="ECO:0000256" key="7">
    <source>
        <dbReference type="ARBA" id="ARBA00023679"/>
    </source>
</evidence>
<evidence type="ECO:0000256" key="1">
    <source>
        <dbReference type="ARBA" id="ARBA00001946"/>
    </source>
</evidence>
<comment type="similarity">
    <text evidence="3">Belongs to the Nudix hydrolase family. NudC subfamily.</text>
</comment>
<dbReference type="AlphaFoldDB" id="A0A8J3BG33"/>
<dbReference type="SUPFAM" id="SSF55811">
    <property type="entry name" value="Nudix"/>
    <property type="match status" value="1"/>
</dbReference>
<sequence>MALARDTFCSYCGHSYGPVDGYPRTCARCGTAVWANPLPVAVVLLPVRQHDRTGLLVVRRAVPPGLGLLGLVGGFVEEHESWQAGAAREVREEADVVVDPDRLAPFWFASSRPVPHRVMLFSVAPAVDATDLPPYVGDAETSERGAVFGPDGLADVFAFQVQTEAAGRYFAGEQISGPHGYSVL</sequence>
<keyword evidence="10" id="KW-1185">Reference proteome</keyword>
<dbReference type="Pfam" id="PF00293">
    <property type="entry name" value="NUDIX"/>
    <property type="match status" value="1"/>
</dbReference>
<feature type="domain" description="Nudix hydrolase" evidence="8">
    <location>
        <begin position="37"/>
        <end position="174"/>
    </location>
</feature>
<dbReference type="InterPro" id="IPR015797">
    <property type="entry name" value="NUDIX_hydrolase-like_dom_sf"/>
</dbReference>
<evidence type="ECO:0000256" key="4">
    <source>
        <dbReference type="ARBA" id="ARBA00022723"/>
    </source>
</evidence>
<keyword evidence="5" id="KW-0378">Hydrolase</keyword>
<evidence type="ECO:0000256" key="3">
    <source>
        <dbReference type="ARBA" id="ARBA00009595"/>
    </source>
</evidence>
<evidence type="ECO:0000259" key="8">
    <source>
        <dbReference type="PROSITE" id="PS51462"/>
    </source>
</evidence>
<keyword evidence="4" id="KW-0479">Metal-binding</keyword>
<dbReference type="GO" id="GO:0006742">
    <property type="term" value="P:NADP+ catabolic process"/>
    <property type="evidence" value="ECO:0007669"/>
    <property type="project" value="TreeGrafter"/>
</dbReference>
<name>A0A8J3BG33_9ACTN</name>
<dbReference type="GO" id="GO:0046872">
    <property type="term" value="F:metal ion binding"/>
    <property type="evidence" value="ECO:0007669"/>
    <property type="project" value="UniProtKB-KW"/>
</dbReference>
<dbReference type="PANTHER" id="PTHR42904">
    <property type="entry name" value="NUDIX HYDROLASE, NUDC SUBFAMILY"/>
    <property type="match status" value="1"/>
</dbReference>